<organism evidence="1 2">
    <name type="scientific">Candidatus Viadribacter manganicus</name>
    <dbReference type="NCBI Taxonomy" id="1759059"/>
    <lineage>
        <taxon>Bacteria</taxon>
        <taxon>Pseudomonadati</taxon>
        <taxon>Pseudomonadota</taxon>
        <taxon>Alphaproteobacteria</taxon>
        <taxon>Hyphomonadales</taxon>
        <taxon>Hyphomonadaceae</taxon>
        <taxon>Candidatus Viadribacter</taxon>
    </lineage>
</organism>
<dbReference type="Proteomes" id="UP000092498">
    <property type="component" value="Chromosome"/>
</dbReference>
<proteinExistence type="predicted"/>
<evidence type="ECO:0000313" key="2">
    <source>
        <dbReference type="Proteomes" id="UP000092498"/>
    </source>
</evidence>
<dbReference type="RefSeq" id="WP_066767630.1">
    <property type="nucleotide sequence ID" value="NZ_CP013244.1"/>
</dbReference>
<name>A0A1B1AEH1_9PROT</name>
<accession>A0A1B1AEH1</accession>
<keyword evidence="2" id="KW-1185">Reference proteome</keyword>
<sequence length="138" mass="15577">MRKRRSSLSGSWSGAYRYPNGGHETVFNAQIEETGGAFIGATQEPNEFLDTTDSILHGEIDGFREGASISFTKFYNHGQKGARHSIRYQGSIDANLTRIEGRWIVSNDWAGTFFMTRDDLGEEEAVEREVEIPIENRK</sequence>
<dbReference type="EMBL" id="CP013244">
    <property type="protein sequence ID" value="ANP44946.1"/>
    <property type="molecule type" value="Genomic_DNA"/>
</dbReference>
<evidence type="ECO:0000313" key="1">
    <source>
        <dbReference type="EMBL" id="ANP44946.1"/>
    </source>
</evidence>
<reference evidence="1 2" key="1">
    <citation type="submission" date="2015-11" db="EMBL/GenBank/DDBJ databases">
        <title>Whole-Genome Sequence of Candidatus Oderbacter manganicum from the National Park Lower Oder Valley, Germany.</title>
        <authorList>
            <person name="Braun B."/>
            <person name="Liere K."/>
            <person name="Szewzyk U."/>
        </authorList>
    </citation>
    <scope>NUCLEOTIDE SEQUENCE [LARGE SCALE GENOMIC DNA]</scope>
    <source>
        <strain evidence="1 2">OTSz_A_272</strain>
    </source>
</reference>
<dbReference type="OrthoDB" id="6194699at2"/>
<dbReference type="KEGG" id="cbot:ATE48_02905"/>
<dbReference type="STRING" id="1759059.ATE48_02905"/>
<dbReference type="AlphaFoldDB" id="A0A1B1AEH1"/>
<protein>
    <submittedName>
        <fullName evidence="1">Uncharacterized protein</fullName>
    </submittedName>
</protein>
<dbReference type="InParanoid" id="A0A1B1AEH1"/>
<gene>
    <name evidence="1" type="ORF">ATE48_02905</name>
</gene>